<dbReference type="InterPro" id="IPR037914">
    <property type="entry name" value="SpoVT-AbrB_sf"/>
</dbReference>
<dbReference type="SMART" id="SM00966">
    <property type="entry name" value="SpoVT_AbrB"/>
    <property type="match status" value="1"/>
</dbReference>
<accession>A0A7K4AI67</accession>
<dbReference type="AlphaFoldDB" id="A0A7K4AI67"/>
<dbReference type="NCBIfam" id="TIGR01439">
    <property type="entry name" value="lp_hng_hel_AbrB"/>
    <property type="match status" value="1"/>
</dbReference>
<protein>
    <submittedName>
        <fullName evidence="2">AbrB/MazE/SpoVT family DNA-binding domain-containing protein</fullName>
    </submittedName>
</protein>
<keyword evidence="2" id="KW-0238">DNA-binding</keyword>
<proteinExistence type="predicted"/>
<dbReference type="NCBIfam" id="NF040962">
    <property type="entry name" value="near_HgcAB"/>
    <property type="match status" value="1"/>
</dbReference>
<comment type="caution">
    <text evidence="2">The sequence shown here is derived from an EMBL/GenBank/DDBJ whole genome shotgun (WGS) entry which is preliminary data.</text>
</comment>
<name>A0A7K4AI67_METSH</name>
<dbReference type="Gene3D" id="2.10.260.10">
    <property type="match status" value="1"/>
</dbReference>
<sequence>MSSCRVESIVSVDERGQMVLPKDIRERAKIRPGDKLAVVSMEKDGKICCLSLIRVKELEGMVKSVLGPVIDDIFKK</sequence>
<organism evidence="2 3">
    <name type="scientific">Methanothrix soehngenii</name>
    <name type="common">Methanosaeta concilii</name>
    <dbReference type="NCBI Taxonomy" id="2223"/>
    <lineage>
        <taxon>Archaea</taxon>
        <taxon>Methanobacteriati</taxon>
        <taxon>Methanobacteriota</taxon>
        <taxon>Stenosarchaea group</taxon>
        <taxon>Methanomicrobia</taxon>
        <taxon>Methanotrichales</taxon>
        <taxon>Methanotrichaceae</taxon>
        <taxon>Methanothrix</taxon>
    </lineage>
</organism>
<evidence type="ECO:0000313" key="3">
    <source>
        <dbReference type="Proteomes" id="UP000544742"/>
    </source>
</evidence>
<dbReference type="Pfam" id="PF04014">
    <property type="entry name" value="MazE_antitoxin"/>
    <property type="match status" value="1"/>
</dbReference>
<evidence type="ECO:0000313" key="2">
    <source>
        <dbReference type="EMBL" id="NLJ22654.1"/>
    </source>
</evidence>
<dbReference type="InterPro" id="IPR007159">
    <property type="entry name" value="SpoVT-AbrB_dom"/>
</dbReference>
<dbReference type="Proteomes" id="UP000544742">
    <property type="component" value="Unassembled WGS sequence"/>
</dbReference>
<dbReference type="GO" id="GO:0003677">
    <property type="term" value="F:DNA binding"/>
    <property type="evidence" value="ECO:0007669"/>
    <property type="project" value="UniProtKB-KW"/>
</dbReference>
<dbReference type="EMBL" id="JAAYUN010000098">
    <property type="protein sequence ID" value="NLJ22654.1"/>
    <property type="molecule type" value="Genomic_DNA"/>
</dbReference>
<gene>
    <name evidence="2" type="ORF">GX426_06055</name>
</gene>
<reference evidence="2 3" key="1">
    <citation type="journal article" date="2020" name="Biotechnol. Biofuels">
        <title>New insights from the biogas microbiome by comprehensive genome-resolved metagenomics of nearly 1600 species originating from multiple anaerobic digesters.</title>
        <authorList>
            <person name="Campanaro S."/>
            <person name="Treu L."/>
            <person name="Rodriguez-R L.M."/>
            <person name="Kovalovszki A."/>
            <person name="Ziels R.M."/>
            <person name="Maus I."/>
            <person name="Zhu X."/>
            <person name="Kougias P.G."/>
            <person name="Basile A."/>
            <person name="Luo G."/>
            <person name="Schluter A."/>
            <person name="Konstantinidis K.T."/>
            <person name="Angelidaki I."/>
        </authorList>
    </citation>
    <scope>NUCLEOTIDE SEQUENCE [LARGE SCALE GENOMIC DNA]</scope>
    <source>
        <strain evidence="2">AS27yjCOA_157</strain>
    </source>
</reference>
<dbReference type="SUPFAM" id="SSF89447">
    <property type="entry name" value="AbrB/MazE/MraZ-like"/>
    <property type="match status" value="1"/>
</dbReference>
<feature type="domain" description="SpoVT-AbrB" evidence="1">
    <location>
        <begin position="7"/>
        <end position="57"/>
    </location>
</feature>
<dbReference type="PROSITE" id="PS51740">
    <property type="entry name" value="SPOVT_ABRB"/>
    <property type="match status" value="1"/>
</dbReference>
<evidence type="ECO:0000259" key="1">
    <source>
        <dbReference type="PROSITE" id="PS51740"/>
    </source>
</evidence>